<sequence length="549" mass="60891">MKRKASCHHGQEEKVLGVGYDPAEPKPMGVEMTKWCDEGRPGCRNCARLKKPCPGYREPGYGFIRTAIFVSKQEDSPNPRSSSSENLLQATLFRAGSTSTEGDDSDSANSDSILHSYSRASQRLRLVNSPSGDLTEQAVCYSLTQLDSNSRVLYGNNAFNFLPEILASSGRDSYLYAAMRSVAAINLANRSPTVDMHSIIESEYARAVSRVTAALADPEQCLKDETLVADQADFEELLASVNGPHGGSAHQTHVDGTLMLLRLRGEEQFTRPEGRHLYHTLLSAMHWKPLFASEEPSPEYLMLESQIPKATATVPTASLRLRNFFHGVSKMRARIRNFLLMPQNASVDRFQTVNSYLRAAARLDDKVSGWCDILDWLPRKVLVDTPHRHLPRTQWTSGTTFRLHCFNSWEAFFHWNRYFVAKVCLHAALLDAIASLGGNPPHYGGGNSTDDTNELVILHTAELQKTVKDFLGTLSYALGDVDQNGQPRNNPTAVVGDGASAAQRSIDIPSTLQVQAPLSYMITLKYLGPGQREAMFLALQRIRAEFSVR</sequence>
<gene>
    <name evidence="5" type="ORF">AYL99_04731</name>
</gene>
<evidence type="ECO:0000313" key="5">
    <source>
        <dbReference type="EMBL" id="OAP62526.1"/>
    </source>
</evidence>
<dbReference type="AlphaFoldDB" id="A0A178ZSZ3"/>
<dbReference type="CDD" id="cd00067">
    <property type="entry name" value="GAL4"/>
    <property type="match status" value="1"/>
</dbReference>
<name>A0A178ZSZ3_9EURO</name>
<dbReference type="Proteomes" id="UP000078343">
    <property type="component" value="Unassembled WGS sequence"/>
</dbReference>
<dbReference type="GeneID" id="30008899"/>
<keyword evidence="3" id="KW-0539">Nucleus</keyword>
<dbReference type="PANTHER" id="PTHR38791:SF12">
    <property type="entry name" value="TRANSCRIPTION FACTOR DOMAIN-CONTAINING PROTEIN-RELATED"/>
    <property type="match status" value="1"/>
</dbReference>
<accession>A0A178ZSZ3</accession>
<reference evidence="5 6" key="1">
    <citation type="submission" date="2016-04" db="EMBL/GenBank/DDBJ databases">
        <title>Draft genome of Fonsecaea erecta CBS 125763.</title>
        <authorList>
            <person name="Weiss V.A."/>
            <person name="Vicente V.A."/>
            <person name="Raittz R.T."/>
            <person name="Moreno L.F."/>
            <person name="De Souza E.M."/>
            <person name="Pedrosa F.O."/>
            <person name="Steffens M.B."/>
            <person name="Faoro H."/>
            <person name="Tadra-Sfeir M.Z."/>
            <person name="Najafzadeh M.J."/>
            <person name="Felipe M.S."/>
            <person name="Teixeira M."/>
            <person name="Sun J."/>
            <person name="Xi L."/>
            <person name="Gomes R."/>
            <person name="De Azevedo C.M."/>
            <person name="Salgado C.G."/>
            <person name="Da Silva M.B."/>
            <person name="Nascimento M.F."/>
            <person name="Queiroz-Telles F."/>
            <person name="Attili D.S."/>
            <person name="Gorbushina A."/>
        </authorList>
    </citation>
    <scope>NUCLEOTIDE SEQUENCE [LARGE SCALE GENOMIC DNA]</scope>
    <source>
        <strain evidence="5 6">CBS 125763</strain>
    </source>
</reference>
<organism evidence="5 6">
    <name type="scientific">Fonsecaea erecta</name>
    <dbReference type="NCBI Taxonomy" id="1367422"/>
    <lineage>
        <taxon>Eukaryota</taxon>
        <taxon>Fungi</taxon>
        <taxon>Dikarya</taxon>
        <taxon>Ascomycota</taxon>
        <taxon>Pezizomycotina</taxon>
        <taxon>Eurotiomycetes</taxon>
        <taxon>Chaetothyriomycetidae</taxon>
        <taxon>Chaetothyriales</taxon>
        <taxon>Herpotrichiellaceae</taxon>
        <taxon>Fonsecaea</taxon>
    </lineage>
</organism>
<evidence type="ECO:0000256" key="3">
    <source>
        <dbReference type="ARBA" id="ARBA00023242"/>
    </source>
</evidence>
<dbReference type="InterPro" id="IPR053175">
    <property type="entry name" value="DHMBA_Reg_Transcription_Factor"/>
</dbReference>
<evidence type="ECO:0000313" key="6">
    <source>
        <dbReference type="Proteomes" id="UP000078343"/>
    </source>
</evidence>
<evidence type="ECO:0000256" key="4">
    <source>
        <dbReference type="SAM" id="MobiDB-lite"/>
    </source>
</evidence>
<feature type="region of interest" description="Disordered" evidence="4">
    <location>
        <begin position="1"/>
        <end position="21"/>
    </location>
</feature>
<dbReference type="STRING" id="1367422.A0A178ZSZ3"/>
<evidence type="ECO:0008006" key="7">
    <source>
        <dbReference type="Google" id="ProtNLM"/>
    </source>
</evidence>
<keyword evidence="1" id="KW-0805">Transcription regulation</keyword>
<dbReference type="InterPro" id="IPR001138">
    <property type="entry name" value="Zn2Cys6_DnaBD"/>
</dbReference>
<dbReference type="GO" id="GO:0000981">
    <property type="term" value="F:DNA-binding transcription factor activity, RNA polymerase II-specific"/>
    <property type="evidence" value="ECO:0007669"/>
    <property type="project" value="InterPro"/>
</dbReference>
<dbReference type="EMBL" id="LVYI01000003">
    <property type="protein sequence ID" value="OAP62526.1"/>
    <property type="molecule type" value="Genomic_DNA"/>
</dbReference>
<dbReference type="OrthoDB" id="4491390at2759"/>
<dbReference type="PANTHER" id="PTHR38791">
    <property type="entry name" value="ZN(II)2CYS6 TRANSCRIPTION FACTOR (EUROFUNG)-RELATED-RELATED"/>
    <property type="match status" value="1"/>
</dbReference>
<protein>
    <recommendedName>
        <fullName evidence="7">Zn(2)-C6 fungal-type domain-containing protein</fullName>
    </recommendedName>
</protein>
<evidence type="ECO:0000256" key="1">
    <source>
        <dbReference type="ARBA" id="ARBA00023015"/>
    </source>
</evidence>
<dbReference type="GO" id="GO:0008270">
    <property type="term" value="F:zinc ion binding"/>
    <property type="evidence" value="ECO:0007669"/>
    <property type="project" value="InterPro"/>
</dbReference>
<evidence type="ECO:0000256" key="2">
    <source>
        <dbReference type="ARBA" id="ARBA00023163"/>
    </source>
</evidence>
<proteinExistence type="predicted"/>
<dbReference type="RefSeq" id="XP_018695893.1">
    <property type="nucleotide sequence ID" value="XM_018836243.1"/>
</dbReference>
<keyword evidence="6" id="KW-1185">Reference proteome</keyword>
<keyword evidence="2" id="KW-0804">Transcription</keyword>
<comment type="caution">
    <text evidence="5">The sequence shown here is derived from an EMBL/GenBank/DDBJ whole genome shotgun (WGS) entry which is preliminary data.</text>
</comment>